<proteinExistence type="predicted"/>
<gene>
    <name evidence="1" type="ORF">LPLAT_LOCUS12392</name>
</gene>
<dbReference type="EMBL" id="OZ034830">
    <property type="protein sequence ID" value="CAL1687132.1"/>
    <property type="molecule type" value="Genomic_DNA"/>
</dbReference>
<evidence type="ECO:0000313" key="1">
    <source>
        <dbReference type="EMBL" id="CAL1687132.1"/>
    </source>
</evidence>
<dbReference type="Proteomes" id="UP001497644">
    <property type="component" value="Chromosome 7"/>
</dbReference>
<accession>A0AAV2P360</accession>
<dbReference type="AlphaFoldDB" id="A0AAV2P360"/>
<keyword evidence="2" id="KW-1185">Reference proteome</keyword>
<protein>
    <submittedName>
        <fullName evidence="1">Uncharacterized protein</fullName>
    </submittedName>
</protein>
<name>A0AAV2P360_9HYME</name>
<sequence length="80" mass="9444">MTNNLAPLHNSRLCVKHWMKPVVVHTARFHRCNWHFPILRNKPTTRMRRHFEVSEKNFPTCKELSLSHGRIISSEICGPL</sequence>
<organism evidence="1 2">
    <name type="scientific">Lasius platythorax</name>
    <dbReference type="NCBI Taxonomy" id="488582"/>
    <lineage>
        <taxon>Eukaryota</taxon>
        <taxon>Metazoa</taxon>
        <taxon>Ecdysozoa</taxon>
        <taxon>Arthropoda</taxon>
        <taxon>Hexapoda</taxon>
        <taxon>Insecta</taxon>
        <taxon>Pterygota</taxon>
        <taxon>Neoptera</taxon>
        <taxon>Endopterygota</taxon>
        <taxon>Hymenoptera</taxon>
        <taxon>Apocrita</taxon>
        <taxon>Aculeata</taxon>
        <taxon>Formicoidea</taxon>
        <taxon>Formicidae</taxon>
        <taxon>Formicinae</taxon>
        <taxon>Lasius</taxon>
        <taxon>Lasius</taxon>
    </lineage>
</organism>
<evidence type="ECO:0000313" key="2">
    <source>
        <dbReference type="Proteomes" id="UP001497644"/>
    </source>
</evidence>
<reference evidence="1" key="1">
    <citation type="submission" date="2024-04" db="EMBL/GenBank/DDBJ databases">
        <authorList>
            <consortium name="Molecular Ecology Group"/>
        </authorList>
    </citation>
    <scope>NUCLEOTIDE SEQUENCE</scope>
</reference>